<dbReference type="Gene3D" id="3.80.10.10">
    <property type="entry name" value="Ribonuclease Inhibitor"/>
    <property type="match status" value="1"/>
</dbReference>
<organism evidence="2 3">
    <name type="scientific">Lasallia pustulata</name>
    <dbReference type="NCBI Taxonomy" id="136370"/>
    <lineage>
        <taxon>Eukaryota</taxon>
        <taxon>Fungi</taxon>
        <taxon>Dikarya</taxon>
        <taxon>Ascomycota</taxon>
        <taxon>Pezizomycotina</taxon>
        <taxon>Lecanoromycetes</taxon>
        <taxon>OSLEUM clade</taxon>
        <taxon>Umbilicariomycetidae</taxon>
        <taxon>Umbilicariales</taxon>
        <taxon>Umbilicariaceae</taxon>
        <taxon>Lasallia</taxon>
    </lineage>
</organism>
<feature type="region of interest" description="Disordered" evidence="1">
    <location>
        <begin position="683"/>
        <end position="720"/>
    </location>
</feature>
<accession>A0A5M8PVJ0</accession>
<sequence length="720" mass="81159">MATRTRPSRSSRAARSRVSYREWSSDDSAGDSPDGPYINSSRASRSRQAPSPPRIRAHARPSDRKRRAPPLRSSRPLKQPRKLKQLTTGHTSGQLRMGEAEVPGTSQLGGRIPPWQTLPYHLLLQIFQYASYPLVDDRFEPTSSVSWLLNSAMICKAFNEPALSTLYYAPPLSPPSRVHGLIAHLVNQGSSPTYNYKGKIRYLDMEATSTLVRKYGGRDPVDLSHLLVHTPQLQGLGIHLVSDQPRYRKRDLARNLKVKAVYQKTIFSALITGNVTLRSWKWNSRLTGSRYSLSDIKEIHCSTPFQSLHTLTLVKFQTFETDSASSKDNEEKLAAAINSLPSLKRLSFQVSSVVNEKLLPLLPENLESFQIIDCSSVTSDILDVFLVTHGRNLRELVLDHNKLLNLSFLVHLAASCPKLEVLKMNMTYYNSHFTFQDSEPQYDTLLLPGEEPTWPASLQVLELLQLRKLHADSAKEFFGSLINSAPSLPNLRKLVIKASLDSLELGWRDRASFRDEWIGKLRQVFLRHSTPPDTHLHSIEAFTEYKCQLGDDQSASQVKTGNARSNLPRSARPSVRRSRSSRFSDVEVLNNLIDSESDSDVTHIPRRRSSRLKQQDDEVYDAPKSPASKASSDRVRRRLKPSDVSGSPEESDTSASSIDAVLPEEEPFIQGLCEAVDIRIDNQRPTEEQFHENDFLDEEPIGDEDWNGDDTLPGDRGHAW</sequence>
<proteinExistence type="predicted"/>
<feature type="region of interest" description="Disordered" evidence="1">
    <location>
        <begin position="1"/>
        <end position="98"/>
    </location>
</feature>
<dbReference type="OrthoDB" id="5395390at2759"/>
<dbReference type="EMBL" id="VXIT01000005">
    <property type="protein sequence ID" value="KAA6412703.1"/>
    <property type="molecule type" value="Genomic_DNA"/>
</dbReference>
<dbReference type="PANTHER" id="PTHR34755:SF4">
    <property type="entry name" value="F-BOX DOMAIN-CONTAINING PROTEIN"/>
    <property type="match status" value="1"/>
</dbReference>
<comment type="caution">
    <text evidence="2">The sequence shown here is derived from an EMBL/GenBank/DDBJ whole genome shotgun (WGS) entry which is preliminary data.</text>
</comment>
<dbReference type="InterPro" id="IPR052109">
    <property type="entry name" value="SRRM_Domain-Containing"/>
</dbReference>
<dbReference type="InterPro" id="IPR032675">
    <property type="entry name" value="LRR_dom_sf"/>
</dbReference>
<feature type="compositionally biased region" description="Basic and acidic residues" evidence="1">
    <location>
        <begin position="683"/>
        <end position="694"/>
    </location>
</feature>
<dbReference type="AlphaFoldDB" id="A0A5M8PVJ0"/>
<dbReference type="SUPFAM" id="SSF52047">
    <property type="entry name" value="RNI-like"/>
    <property type="match status" value="1"/>
</dbReference>
<feature type="region of interest" description="Disordered" evidence="1">
    <location>
        <begin position="598"/>
        <end position="661"/>
    </location>
</feature>
<dbReference type="InterPro" id="IPR001611">
    <property type="entry name" value="Leu-rich_rpt"/>
</dbReference>
<dbReference type="Proteomes" id="UP000324767">
    <property type="component" value="Unassembled WGS sequence"/>
</dbReference>
<protein>
    <submittedName>
        <fullName evidence="2">Uncharacterized protein</fullName>
    </submittedName>
</protein>
<feature type="compositionally biased region" description="Polar residues" evidence="1">
    <location>
        <begin position="85"/>
        <end position="94"/>
    </location>
</feature>
<feature type="compositionally biased region" description="Basic residues" evidence="1">
    <location>
        <begin position="1"/>
        <end position="15"/>
    </location>
</feature>
<feature type="compositionally biased region" description="Polar residues" evidence="1">
    <location>
        <begin position="553"/>
        <end position="568"/>
    </location>
</feature>
<feature type="region of interest" description="Disordered" evidence="1">
    <location>
        <begin position="553"/>
        <end position="580"/>
    </location>
</feature>
<feature type="compositionally biased region" description="Low complexity" evidence="1">
    <location>
        <begin position="26"/>
        <end position="49"/>
    </location>
</feature>
<dbReference type="PANTHER" id="PTHR34755">
    <property type="entry name" value="SERINE/ARGININE REPETITIVE MATRIX PROTEIN 3-RELATED"/>
    <property type="match status" value="1"/>
</dbReference>
<evidence type="ECO:0000256" key="1">
    <source>
        <dbReference type="SAM" id="MobiDB-lite"/>
    </source>
</evidence>
<reference evidence="2 3" key="1">
    <citation type="submission" date="2019-09" db="EMBL/GenBank/DDBJ databases">
        <title>The hologenome of the rock-dwelling lichen Lasallia pustulata.</title>
        <authorList>
            <person name="Greshake Tzovaras B."/>
            <person name="Segers F."/>
            <person name="Bicker A."/>
            <person name="Dal Grande F."/>
            <person name="Otte J."/>
            <person name="Hankeln T."/>
            <person name="Schmitt I."/>
            <person name="Ebersberger I."/>
        </authorList>
    </citation>
    <scope>NUCLEOTIDE SEQUENCE [LARGE SCALE GENOMIC DNA]</scope>
    <source>
        <strain evidence="2">A1-1</strain>
    </source>
</reference>
<evidence type="ECO:0000313" key="2">
    <source>
        <dbReference type="EMBL" id="KAA6412703.1"/>
    </source>
</evidence>
<evidence type="ECO:0000313" key="3">
    <source>
        <dbReference type="Proteomes" id="UP000324767"/>
    </source>
</evidence>
<name>A0A5M8PVJ0_9LECA</name>
<gene>
    <name evidence="2" type="ORF">FRX48_03695</name>
</gene>
<dbReference type="PROSITE" id="PS51450">
    <property type="entry name" value="LRR"/>
    <property type="match status" value="1"/>
</dbReference>
<feature type="compositionally biased region" description="Acidic residues" evidence="1">
    <location>
        <begin position="695"/>
        <end position="708"/>
    </location>
</feature>
<feature type="compositionally biased region" description="Basic residues" evidence="1">
    <location>
        <begin position="55"/>
        <end position="69"/>
    </location>
</feature>